<dbReference type="InterPro" id="IPR032429">
    <property type="entry name" value="Nibrin_BRCT2"/>
</dbReference>
<dbReference type="Pfam" id="PF00498">
    <property type="entry name" value="FHA"/>
    <property type="match status" value="1"/>
</dbReference>
<dbReference type="FunFam" id="3.40.50.10980:FF:000001">
    <property type="entry name" value="Nibrin"/>
    <property type="match status" value="1"/>
</dbReference>
<feature type="region of interest" description="Disordered" evidence="9">
    <location>
        <begin position="370"/>
        <end position="468"/>
    </location>
</feature>
<dbReference type="EMBL" id="CAXKWB010042322">
    <property type="protein sequence ID" value="CAL4157634.1"/>
    <property type="molecule type" value="Genomic_DNA"/>
</dbReference>
<feature type="compositionally biased region" description="Basic and acidic residues" evidence="9">
    <location>
        <begin position="498"/>
        <end position="518"/>
    </location>
</feature>
<dbReference type="CDD" id="cd17741">
    <property type="entry name" value="BRCT_nibrin"/>
    <property type="match status" value="1"/>
</dbReference>
<evidence type="ECO:0000256" key="3">
    <source>
        <dbReference type="ARBA" id="ARBA00022454"/>
    </source>
</evidence>
<feature type="non-terminal residue" evidence="11">
    <location>
        <position position="781"/>
    </location>
</feature>
<keyword evidence="3" id="KW-0158">Chromosome</keyword>
<dbReference type="InterPro" id="IPR008984">
    <property type="entry name" value="SMAD_FHA_dom_sf"/>
</dbReference>
<feature type="compositionally biased region" description="Basic and acidic residues" evidence="9">
    <location>
        <begin position="661"/>
        <end position="684"/>
    </location>
</feature>
<evidence type="ECO:0000313" key="12">
    <source>
        <dbReference type="Proteomes" id="UP001497623"/>
    </source>
</evidence>
<keyword evidence="4" id="KW-0227">DNA damage</keyword>
<evidence type="ECO:0000256" key="7">
    <source>
        <dbReference type="ARBA" id="ARBA00023306"/>
    </source>
</evidence>
<feature type="compositionally biased region" description="Polar residues" evidence="9">
    <location>
        <begin position="402"/>
        <end position="417"/>
    </location>
</feature>
<dbReference type="Gene3D" id="3.40.50.10190">
    <property type="entry name" value="BRCT domain"/>
    <property type="match status" value="1"/>
</dbReference>
<dbReference type="InterPro" id="IPR001357">
    <property type="entry name" value="BRCT_dom"/>
</dbReference>
<evidence type="ECO:0000259" key="10">
    <source>
        <dbReference type="PROSITE" id="PS50006"/>
    </source>
</evidence>
<dbReference type="AlphaFoldDB" id="A0AAV2S415"/>
<dbReference type="InterPro" id="IPR036420">
    <property type="entry name" value="BRCT_dom_sf"/>
</dbReference>
<gene>
    <name evidence="11" type="ORF">MNOR_LOCUS31953</name>
</gene>
<evidence type="ECO:0000256" key="1">
    <source>
        <dbReference type="ARBA" id="ARBA00004123"/>
    </source>
</evidence>
<evidence type="ECO:0000313" key="11">
    <source>
        <dbReference type="EMBL" id="CAL4157634.1"/>
    </source>
</evidence>
<feature type="domain" description="FHA" evidence="10">
    <location>
        <begin position="23"/>
        <end position="85"/>
    </location>
</feature>
<keyword evidence="5" id="KW-0234">DNA repair</keyword>
<evidence type="ECO:0000256" key="5">
    <source>
        <dbReference type="ARBA" id="ARBA00023204"/>
    </source>
</evidence>
<accession>A0AAV2S415</accession>
<keyword evidence="7" id="KW-0131">Cell cycle</keyword>
<feature type="compositionally biased region" description="Polar residues" evidence="9">
    <location>
        <begin position="622"/>
        <end position="632"/>
    </location>
</feature>
<feature type="compositionally biased region" description="Basic and acidic residues" evidence="9">
    <location>
        <begin position="633"/>
        <end position="643"/>
    </location>
</feature>
<dbReference type="PROSITE" id="PS50006">
    <property type="entry name" value="FHA_DOMAIN"/>
    <property type="match status" value="1"/>
</dbReference>
<dbReference type="Pfam" id="PF16770">
    <property type="entry name" value="RTT107_BRCT_5"/>
    <property type="match status" value="1"/>
</dbReference>
<feature type="region of interest" description="Disordered" evidence="9">
    <location>
        <begin position="487"/>
        <end position="565"/>
    </location>
</feature>
<dbReference type="Gene3D" id="3.40.50.10980">
    <property type="entry name" value="Nibrin, BRCT2 domain"/>
    <property type="match status" value="1"/>
</dbReference>
<dbReference type="PANTHER" id="PTHR12162">
    <property type="entry name" value="NIBRIN-RELATED"/>
    <property type="match status" value="1"/>
</dbReference>
<dbReference type="Gene3D" id="2.60.200.20">
    <property type="match status" value="1"/>
</dbReference>
<dbReference type="InterPro" id="IPR043014">
    <property type="entry name" value="Nibrin_BRCT2_sf"/>
</dbReference>
<feature type="compositionally biased region" description="Polar residues" evidence="9">
    <location>
        <begin position="376"/>
        <end position="392"/>
    </location>
</feature>
<dbReference type="GO" id="GO:0000724">
    <property type="term" value="P:double-strand break repair via homologous recombination"/>
    <property type="evidence" value="ECO:0007669"/>
    <property type="project" value="TreeGrafter"/>
</dbReference>
<evidence type="ECO:0000256" key="9">
    <source>
        <dbReference type="SAM" id="MobiDB-lite"/>
    </source>
</evidence>
<dbReference type="GO" id="GO:0005694">
    <property type="term" value="C:chromosome"/>
    <property type="evidence" value="ECO:0007669"/>
    <property type="project" value="UniProtKB-SubCell"/>
</dbReference>
<feature type="region of interest" description="Disordered" evidence="9">
    <location>
        <begin position="611"/>
        <end position="747"/>
    </location>
</feature>
<dbReference type="SUPFAM" id="SSF52113">
    <property type="entry name" value="BRCT domain"/>
    <property type="match status" value="1"/>
</dbReference>
<feature type="compositionally biased region" description="Polar residues" evidence="9">
    <location>
        <begin position="644"/>
        <end position="656"/>
    </location>
</feature>
<evidence type="ECO:0000256" key="6">
    <source>
        <dbReference type="ARBA" id="ARBA00023242"/>
    </source>
</evidence>
<dbReference type="GO" id="GO:0007095">
    <property type="term" value="P:mitotic G2 DNA damage checkpoint signaling"/>
    <property type="evidence" value="ECO:0007669"/>
    <property type="project" value="InterPro"/>
</dbReference>
<feature type="compositionally biased region" description="Polar residues" evidence="9">
    <location>
        <begin position="543"/>
        <end position="554"/>
    </location>
</feature>
<organism evidence="11 12">
    <name type="scientific">Meganyctiphanes norvegica</name>
    <name type="common">Northern krill</name>
    <name type="synonym">Thysanopoda norvegica</name>
    <dbReference type="NCBI Taxonomy" id="48144"/>
    <lineage>
        <taxon>Eukaryota</taxon>
        <taxon>Metazoa</taxon>
        <taxon>Ecdysozoa</taxon>
        <taxon>Arthropoda</taxon>
        <taxon>Crustacea</taxon>
        <taxon>Multicrustacea</taxon>
        <taxon>Malacostraca</taxon>
        <taxon>Eumalacostraca</taxon>
        <taxon>Eucarida</taxon>
        <taxon>Euphausiacea</taxon>
        <taxon>Euphausiidae</taxon>
        <taxon>Meganyctiphanes</taxon>
    </lineage>
</organism>
<name>A0AAV2S415_MEGNR</name>
<keyword evidence="12" id="KW-1185">Reference proteome</keyword>
<dbReference type="PANTHER" id="PTHR12162:SF0">
    <property type="entry name" value="NIBRIN"/>
    <property type="match status" value="1"/>
</dbReference>
<proteinExistence type="inferred from homology"/>
<dbReference type="GO" id="GO:0030870">
    <property type="term" value="C:Mre11 complex"/>
    <property type="evidence" value="ECO:0007669"/>
    <property type="project" value="InterPro"/>
</dbReference>
<comment type="caution">
    <text evidence="11">The sequence shown here is derived from an EMBL/GenBank/DDBJ whole genome shotgun (WGS) entry which is preliminary data.</text>
</comment>
<dbReference type="InterPro" id="IPR040227">
    <property type="entry name" value="Nibrin-rel"/>
</dbReference>
<feature type="compositionally biased region" description="Polar residues" evidence="9">
    <location>
        <begin position="435"/>
        <end position="451"/>
    </location>
</feature>
<evidence type="ECO:0000256" key="8">
    <source>
        <dbReference type="ARBA" id="ARBA00044757"/>
    </source>
</evidence>
<reference evidence="11 12" key="1">
    <citation type="submission" date="2024-05" db="EMBL/GenBank/DDBJ databases">
        <authorList>
            <person name="Wallberg A."/>
        </authorList>
    </citation>
    <scope>NUCLEOTIDE SEQUENCE [LARGE SCALE GENOMIC DNA]</scope>
</reference>
<dbReference type="InterPro" id="IPR000253">
    <property type="entry name" value="FHA_dom"/>
</dbReference>
<comment type="subcellular location">
    <subcellularLocation>
        <location evidence="2">Chromosome</location>
    </subcellularLocation>
    <subcellularLocation>
        <location evidence="1">Nucleus</location>
    </subcellularLocation>
</comment>
<dbReference type="GO" id="GO:0003684">
    <property type="term" value="F:damaged DNA binding"/>
    <property type="evidence" value="ECO:0007669"/>
    <property type="project" value="TreeGrafter"/>
</dbReference>
<evidence type="ECO:0000256" key="2">
    <source>
        <dbReference type="ARBA" id="ARBA00004286"/>
    </source>
</evidence>
<protein>
    <recommendedName>
        <fullName evidence="10">FHA domain-containing protein</fullName>
    </recommendedName>
</protein>
<dbReference type="Proteomes" id="UP001497623">
    <property type="component" value="Unassembled WGS sequence"/>
</dbReference>
<evidence type="ECO:0000256" key="4">
    <source>
        <dbReference type="ARBA" id="ARBA00022763"/>
    </source>
</evidence>
<dbReference type="SUPFAM" id="SSF49879">
    <property type="entry name" value="SMAD/FHA domain"/>
    <property type="match status" value="1"/>
</dbReference>
<dbReference type="CDD" id="cd22667">
    <property type="entry name" value="FHA_NBN"/>
    <property type="match status" value="1"/>
</dbReference>
<dbReference type="Pfam" id="PF16508">
    <property type="entry name" value="NIBRIN_BRCT_II"/>
    <property type="match status" value="1"/>
</dbReference>
<keyword evidence="6" id="KW-0539">Nucleus</keyword>
<feature type="compositionally biased region" description="Low complexity" evidence="9">
    <location>
        <begin position="521"/>
        <end position="542"/>
    </location>
</feature>
<sequence length="781" mass="86826">MWALQDNEDDPDRVIHLPCGVELSVSRKEGNNVILLSNDQSISRKHATMKLIHNAVNVGNPRILPEVHFTDEGSKYGNYINENIEKQLKIQPNTPIKLENDTKIRFGMLKNTWRLVYHPLVVTTSTLDKPSKNSINQALLTLGGHIVGEWTQDCSLLVMNNITLTVKVVCALASGHLIVTPEYFSVLIEAIKNNKSHPDPKSYEPPLQEMSINRSEASFTPNERRKSLFSGKTFLFTSPKQLKRMTPAIILGGGESKLLEETNRNLVSENGHILVQLPPEKALQLNPPLFFTEAKEYLKEKGLRCIPEAEIGLAVLYCSTERQCNPEFQTNNLFRRNGSSQNESQSNPKIYATETQNTEYSMSLTAMPGTRVIPESGQSRPTPSTSHTTASFKTPEPLVVNNPKNSTSVSKPSTAKESSNKENQSDGANKKRGRTGSNDLSSPQSKRSNTVKGEPEPTQPMDQTQPMESQKYINDSEVHLDSFVAGVKAHSTQNNNKNEYERNNGPDKKAARQKKNEGSDSTNITGSLSSTNSNNLHSANSNETDTTGVTNDPSPSLPKGLTYEPFTLPTLRTGATFPPTEGEVITEPFPNIKQEPQSLDMVDGIDDEGWLQGKRKRAPCSEMQSKRSNTVNRENELEHEDASHSGQSVANKQNQIRMKRERSLSGDKETADRLRNMKREKQDDDLFNIPKSSSRRNRGNPRPVSPAAGGIENVQPTPQEDLFNLPTSSRARRKQETSRLDVTENDSNIQKAVQNIKKQVETSTAPQYVANHVAPSGEFIN</sequence>
<comment type="similarity">
    <text evidence="8">Belongs to the Nibrin family.</text>
</comment>